<dbReference type="Pfam" id="PF21858">
    <property type="entry name" value="DUF6914"/>
    <property type="match status" value="1"/>
</dbReference>
<accession>A0AAD4BU26</accession>
<reference evidence="1" key="2">
    <citation type="journal article" date="2020" name="Nat. Commun.">
        <title>Large-scale genome sequencing of mycorrhizal fungi provides insights into the early evolution of symbiotic traits.</title>
        <authorList>
            <person name="Miyauchi S."/>
            <person name="Kiss E."/>
            <person name="Kuo A."/>
            <person name="Drula E."/>
            <person name="Kohler A."/>
            <person name="Sanchez-Garcia M."/>
            <person name="Morin E."/>
            <person name="Andreopoulos B."/>
            <person name="Barry K.W."/>
            <person name="Bonito G."/>
            <person name="Buee M."/>
            <person name="Carver A."/>
            <person name="Chen C."/>
            <person name="Cichocki N."/>
            <person name="Clum A."/>
            <person name="Culley D."/>
            <person name="Crous P.W."/>
            <person name="Fauchery L."/>
            <person name="Girlanda M."/>
            <person name="Hayes R.D."/>
            <person name="Keri Z."/>
            <person name="LaButti K."/>
            <person name="Lipzen A."/>
            <person name="Lombard V."/>
            <person name="Magnuson J."/>
            <person name="Maillard F."/>
            <person name="Murat C."/>
            <person name="Nolan M."/>
            <person name="Ohm R.A."/>
            <person name="Pangilinan J."/>
            <person name="Pereira M.F."/>
            <person name="Perotto S."/>
            <person name="Peter M."/>
            <person name="Pfister S."/>
            <person name="Riley R."/>
            <person name="Sitrit Y."/>
            <person name="Stielow J.B."/>
            <person name="Szollosi G."/>
            <person name="Zifcakova L."/>
            <person name="Stursova M."/>
            <person name="Spatafora J.W."/>
            <person name="Tedersoo L."/>
            <person name="Vaario L.M."/>
            <person name="Yamada A."/>
            <person name="Yan M."/>
            <person name="Wang P."/>
            <person name="Xu J."/>
            <person name="Bruns T."/>
            <person name="Baldrian P."/>
            <person name="Vilgalys R."/>
            <person name="Dunand C."/>
            <person name="Henrissat B."/>
            <person name="Grigoriev I.V."/>
            <person name="Hibbett D."/>
            <person name="Nagy L.G."/>
            <person name="Martin F.M."/>
        </authorList>
    </citation>
    <scope>NUCLEOTIDE SEQUENCE</scope>
    <source>
        <strain evidence="1">BED1</strain>
    </source>
</reference>
<proteinExistence type="predicted"/>
<dbReference type="InterPro" id="IPR054208">
    <property type="entry name" value="DUF6914"/>
</dbReference>
<name>A0AAD4BU26_BOLED</name>
<organism evidence="1 2">
    <name type="scientific">Boletus edulis BED1</name>
    <dbReference type="NCBI Taxonomy" id="1328754"/>
    <lineage>
        <taxon>Eukaryota</taxon>
        <taxon>Fungi</taxon>
        <taxon>Dikarya</taxon>
        <taxon>Basidiomycota</taxon>
        <taxon>Agaricomycotina</taxon>
        <taxon>Agaricomycetes</taxon>
        <taxon>Agaricomycetidae</taxon>
        <taxon>Boletales</taxon>
        <taxon>Boletineae</taxon>
        <taxon>Boletaceae</taxon>
        <taxon>Boletoideae</taxon>
        <taxon>Boletus</taxon>
    </lineage>
</organism>
<gene>
    <name evidence="1" type="ORF">L210DRAFT_822200</name>
</gene>
<comment type="caution">
    <text evidence="1">The sequence shown here is derived from an EMBL/GenBank/DDBJ whole genome shotgun (WGS) entry which is preliminary data.</text>
</comment>
<keyword evidence="2" id="KW-1185">Reference proteome</keyword>
<evidence type="ECO:0000313" key="1">
    <source>
        <dbReference type="EMBL" id="KAF8440217.1"/>
    </source>
</evidence>
<sequence length="74" mass="8796">NSVFKSDSPTYNCVSWVRQALQALGESEERREILAWKMVRDAVMLYMMKKCDKGHFYWEGDWDISKVPTYDLIE</sequence>
<reference evidence="1" key="1">
    <citation type="submission" date="2019-10" db="EMBL/GenBank/DDBJ databases">
        <authorList>
            <consortium name="DOE Joint Genome Institute"/>
            <person name="Kuo A."/>
            <person name="Miyauchi S."/>
            <person name="Kiss E."/>
            <person name="Drula E."/>
            <person name="Kohler A."/>
            <person name="Sanchez-Garcia M."/>
            <person name="Andreopoulos B."/>
            <person name="Barry K.W."/>
            <person name="Bonito G."/>
            <person name="Buee M."/>
            <person name="Carver A."/>
            <person name="Chen C."/>
            <person name="Cichocki N."/>
            <person name="Clum A."/>
            <person name="Culley D."/>
            <person name="Crous P.W."/>
            <person name="Fauchery L."/>
            <person name="Girlanda M."/>
            <person name="Hayes R."/>
            <person name="Keri Z."/>
            <person name="LaButti K."/>
            <person name="Lipzen A."/>
            <person name="Lombard V."/>
            <person name="Magnuson J."/>
            <person name="Maillard F."/>
            <person name="Morin E."/>
            <person name="Murat C."/>
            <person name="Nolan M."/>
            <person name="Ohm R."/>
            <person name="Pangilinan J."/>
            <person name="Pereira M."/>
            <person name="Perotto S."/>
            <person name="Peter M."/>
            <person name="Riley R."/>
            <person name="Sitrit Y."/>
            <person name="Stielow B."/>
            <person name="Szollosi G."/>
            <person name="Zifcakova L."/>
            <person name="Stursova M."/>
            <person name="Spatafora J.W."/>
            <person name="Tedersoo L."/>
            <person name="Vaario L.-M."/>
            <person name="Yamada A."/>
            <person name="Yan M."/>
            <person name="Wang P."/>
            <person name="Xu J."/>
            <person name="Bruns T."/>
            <person name="Baldrian P."/>
            <person name="Vilgalys R."/>
            <person name="Henrissat B."/>
            <person name="Grigoriev I.V."/>
            <person name="Hibbett D."/>
            <person name="Nagy L.G."/>
            <person name="Martin F.M."/>
        </authorList>
    </citation>
    <scope>NUCLEOTIDE SEQUENCE</scope>
    <source>
        <strain evidence="1">BED1</strain>
    </source>
</reference>
<dbReference type="Proteomes" id="UP001194468">
    <property type="component" value="Unassembled WGS sequence"/>
</dbReference>
<evidence type="ECO:0000313" key="2">
    <source>
        <dbReference type="Proteomes" id="UP001194468"/>
    </source>
</evidence>
<feature type="non-terminal residue" evidence="1">
    <location>
        <position position="74"/>
    </location>
</feature>
<protein>
    <submittedName>
        <fullName evidence="1">Uncharacterized protein</fullName>
    </submittedName>
</protein>
<dbReference type="AlphaFoldDB" id="A0AAD4BU26"/>
<feature type="non-terminal residue" evidence="1">
    <location>
        <position position="1"/>
    </location>
</feature>
<dbReference type="EMBL" id="WHUW01000012">
    <property type="protein sequence ID" value="KAF8440217.1"/>
    <property type="molecule type" value="Genomic_DNA"/>
</dbReference>